<sequence length="595" mass="66465">MIPVLEWAPRYNLATFQADLLAGVTVAILAVPQGISYARLANLHPIVGLCTYIYVHTLHMNFTYCFSTNVAVGNTAAVSLFLGSAVSSEVSPSDSPELYMCLLFTAAFFTGVFEAALGLFRLGILVEFFSRSTITGFMGGTAMVVMMQQLKGVLGMQHFTNKTDVVSVMSSIFCHRDEWRWESAVLGICFISFLLFTRHLEGIAVGRSLAAMKNEQIDANKEMIAFGLMNVIGSCFSCYLTTGPFSKSAVNYHAGSKTAMSNVIMSMCIMLVLLFLAPLFKYTPLVALSAIIIVAMVGLIEYEEAHHLFKVDKFDFVICMAAFFGVVFFSMTVGLLSSVGLSILRALLYVARPTTCKLGNIAGTEMYCDVQQYPNSIFSPDILILQLGSPVYYASAGYLKERIMKWIEEEETIARKSTEEHLRYLVLDMSGVTSIDNTGISMLLEVHRYAERRGIKIALTNPRIGVEEKLKISRYIDLVGEQRVFLSVKEAVEACRFAYQESKNKEEINVYDTKFVPYKKKKKENCFRSYVFDDLACMCLDDANDQRGLVGNGKEWDVTMLEKDYSALAGLEEVEVRFEICSIEKKSRIHLHIPT</sequence>
<feature type="transmembrane region" description="Helical" evidence="6">
    <location>
        <begin position="286"/>
        <end position="302"/>
    </location>
</feature>
<evidence type="ECO:0000256" key="5">
    <source>
        <dbReference type="ARBA" id="ARBA00023136"/>
    </source>
</evidence>
<dbReference type="SUPFAM" id="SSF52091">
    <property type="entry name" value="SpoIIaa-like"/>
    <property type="match status" value="1"/>
</dbReference>
<keyword evidence="5 6" id="KW-0472">Membrane</keyword>
<dbReference type="Pfam" id="PF01740">
    <property type="entry name" value="STAS"/>
    <property type="match status" value="1"/>
</dbReference>
<accession>A0AAQ3K3Y1</accession>
<dbReference type="InterPro" id="IPR036513">
    <property type="entry name" value="STAS_dom_sf"/>
</dbReference>
<evidence type="ECO:0000256" key="6">
    <source>
        <dbReference type="SAM" id="Phobius"/>
    </source>
</evidence>
<evidence type="ECO:0000256" key="2">
    <source>
        <dbReference type="ARBA" id="ARBA00022448"/>
    </source>
</evidence>
<dbReference type="PROSITE" id="PS50801">
    <property type="entry name" value="STAS"/>
    <property type="match status" value="1"/>
</dbReference>
<keyword evidence="3 6" id="KW-0812">Transmembrane</keyword>
<feature type="transmembrane region" description="Helical" evidence="6">
    <location>
        <begin position="61"/>
        <end position="86"/>
    </location>
</feature>
<comment type="subcellular location">
    <subcellularLocation>
        <location evidence="1">Membrane</location>
        <topology evidence="1">Multi-pass membrane protein</topology>
    </subcellularLocation>
</comment>
<keyword evidence="9" id="KW-1185">Reference proteome</keyword>
<dbReference type="InterPro" id="IPR002645">
    <property type="entry name" value="STAS_dom"/>
</dbReference>
<evidence type="ECO:0000313" key="9">
    <source>
        <dbReference type="Proteomes" id="UP001327560"/>
    </source>
</evidence>
<evidence type="ECO:0000259" key="7">
    <source>
        <dbReference type="PROSITE" id="PS50801"/>
    </source>
</evidence>
<feature type="transmembrane region" description="Helical" evidence="6">
    <location>
        <begin position="314"/>
        <end position="336"/>
    </location>
</feature>
<dbReference type="InterPro" id="IPR011547">
    <property type="entry name" value="SLC26A/SulP_dom"/>
</dbReference>
<dbReference type="EMBL" id="CP136892">
    <property type="protein sequence ID" value="WOL00353.1"/>
    <property type="molecule type" value="Genomic_DNA"/>
</dbReference>
<feature type="transmembrane region" description="Helical" evidence="6">
    <location>
        <begin position="223"/>
        <end position="242"/>
    </location>
</feature>
<protein>
    <submittedName>
        <fullName evidence="8">Sulfate transporter 3.5 isoform X2</fullName>
    </submittedName>
</protein>
<dbReference type="GO" id="GO:0055085">
    <property type="term" value="P:transmembrane transport"/>
    <property type="evidence" value="ECO:0007669"/>
    <property type="project" value="InterPro"/>
</dbReference>
<keyword evidence="2" id="KW-0813">Transport</keyword>
<dbReference type="Proteomes" id="UP001327560">
    <property type="component" value="Chromosome 3"/>
</dbReference>
<dbReference type="Gene3D" id="3.30.750.24">
    <property type="entry name" value="STAS domain"/>
    <property type="match status" value="1"/>
</dbReference>
<evidence type="ECO:0000256" key="3">
    <source>
        <dbReference type="ARBA" id="ARBA00022692"/>
    </source>
</evidence>
<evidence type="ECO:0000313" key="8">
    <source>
        <dbReference type="EMBL" id="WOL00353.1"/>
    </source>
</evidence>
<evidence type="ECO:0000256" key="1">
    <source>
        <dbReference type="ARBA" id="ARBA00004141"/>
    </source>
</evidence>
<dbReference type="Pfam" id="PF00916">
    <property type="entry name" value="Sulfate_transp"/>
    <property type="match status" value="1"/>
</dbReference>
<dbReference type="GO" id="GO:0016020">
    <property type="term" value="C:membrane"/>
    <property type="evidence" value="ECO:0007669"/>
    <property type="project" value="UniProtKB-SubCell"/>
</dbReference>
<feature type="transmembrane region" description="Helical" evidence="6">
    <location>
        <begin position="98"/>
        <end position="122"/>
    </location>
</feature>
<dbReference type="InterPro" id="IPR001902">
    <property type="entry name" value="SLC26A/SulP_fam"/>
</dbReference>
<evidence type="ECO:0000256" key="4">
    <source>
        <dbReference type="ARBA" id="ARBA00022989"/>
    </source>
</evidence>
<dbReference type="PANTHER" id="PTHR11814">
    <property type="entry name" value="SULFATE TRANSPORTER"/>
    <property type="match status" value="1"/>
</dbReference>
<gene>
    <name evidence="8" type="ORF">Cni_G09066</name>
</gene>
<proteinExistence type="predicted"/>
<dbReference type="CDD" id="cd07042">
    <property type="entry name" value="STAS_SulP_like_sulfate_transporter"/>
    <property type="match status" value="1"/>
</dbReference>
<feature type="domain" description="STAS" evidence="7">
    <location>
        <begin position="372"/>
        <end position="495"/>
    </location>
</feature>
<feature type="transmembrane region" description="Helical" evidence="6">
    <location>
        <begin position="128"/>
        <end position="147"/>
    </location>
</feature>
<organism evidence="8 9">
    <name type="scientific">Canna indica</name>
    <name type="common">Indian-shot</name>
    <dbReference type="NCBI Taxonomy" id="4628"/>
    <lineage>
        <taxon>Eukaryota</taxon>
        <taxon>Viridiplantae</taxon>
        <taxon>Streptophyta</taxon>
        <taxon>Embryophyta</taxon>
        <taxon>Tracheophyta</taxon>
        <taxon>Spermatophyta</taxon>
        <taxon>Magnoliopsida</taxon>
        <taxon>Liliopsida</taxon>
        <taxon>Zingiberales</taxon>
        <taxon>Cannaceae</taxon>
        <taxon>Canna</taxon>
    </lineage>
</organism>
<name>A0AAQ3K3Y1_9LILI</name>
<dbReference type="FunFam" id="3.30.750.24:FF:000002">
    <property type="entry name" value="Sulfate transporter 31"/>
    <property type="match status" value="1"/>
</dbReference>
<dbReference type="AlphaFoldDB" id="A0AAQ3K3Y1"/>
<reference evidence="8 9" key="1">
    <citation type="submission" date="2023-10" db="EMBL/GenBank/DDBJ databases">
        <title>Chromosome-scale genome assembly provides insights into flower coloration mechanisms of Canna indica.</title>
        <authorList>
            <person name="Li C."/>
        </authorList>
    </citation>
    <scope>NUCLEOTIDE SEQUENCE [LARGE SCALE GENOMIC DNA]</scope>
    <source>
        <tissue evidence="8">Flower</tissue>
    </source>
</reference>
<feature type="transmembrane region" description="Helical" evidence="6">
    <location>
        <begin position="263"/>
        <end position="280"/>
    </location>
</feature>
<keyword evidence="4 6" id="KW-1133">Transmembrane helix</keyword>
<feature type="transmembrane region" description="Helical" evidence="6">
    <location>
        <begin position="179"/>
        <end position="197"/>
    </location>
</feature>